<dbReference type="RefSeq" id="WP_200620096.1">
    <property type="nucleotide sequence ID" value="NZ_CAJNAU010000041.1"/>
</dbReference>
<organism evidence="2 3">
    <name type="scientific">Paraburkholderia aspalathi</name>
    <dbReference type="NCBI Taxonomy" id="1324617"/>
    <lineage>
        <taxon>Bacteria</taxon>
        <taxon>Pseudomonadati</taxon>
        <taxon>Pseudomonadota</taxon>
        <taxon>Betaproteobacteria</taxon>
        <taxon>Burkholderiales</taxon>
        <taxon>Burkholderiaceae</taxon>
        <taxon>Paraburkholderia</taxon>
    </lineage>
</organism>
<evidence type="ECO:0000259" key="1">
    <source>
        <dbReference type="PROSITE" id="PS50943"/>
    </source>
</evidence>
<dbReference type="Gene3D" id="1.10.260.40">
    <property type="entry name" value="lambda repressor-like DNA-binding domains"/>
    <property type="match status" value="1"/>
</dbReference>
<proteinExistence type="predicted"/>
<dbReference type="SMART" id="SM00530">
    <property type="entry name" value="HTH_XRE"/>
    <property type="match status" value="1"/>
</dbReference>
<dbReference type="InterPro" id="IPR001387">
    <property type="entry name" value="Cro/C1-type_HTH"/>
</dbReference>
<evidence type="ECO:0000313" key="3">
    <source>
        <dbReference type="Proteomes" id="UP000674425"/>
    </source>
</evidence>
<name>A0ABN7M499_9BURK</name>
<keyword evidence="3" id="KW-1185">Reference proteome</keyword>
<evidence type="ECO:0000313" key="2">
    <source>
        <dbReference type="EMBL" id="CAE6784420.1"/>
    </source>
</evidence>
<dbReference type="EMBL" id="CAJNAU010000041">
    <property type="protein sequence ID" value="CAE6784420.1"/>
    <property type="molecule type" value="Genomic_DNA"/>
</dbReference>
<accession>A0ABN7M499</accession>
<sequence length="147" mass="15973">MNHANSIGDRLREERKRTALSQRVFAESGGVTEKTQVLYEKGERVPDAHYLARIAAIGVDVLYILTGRLNASTLSRDEGDLVGRYREAPDAVRAAALAGLTAGAAPAKYQQNFEGANIGQQVSGNVTAPFTIDMGNTRKKRRGEQKD</sequence>
<dbReference type="Proteomes" id="UP000674425">
    <property type="component" value="Unassembled WGS sequence"/>
</dbReference>
<dbReference type="InterPro" id="IPR010982">
    <property type="entry name" value="Lambda_DNA-bd_dom_sf"/>
</dbReference>
<feature type="domain" description="HTH cro/C1-type" evidence="1">
    <location>
        <begin position="11"/>
        <end position="64"/>
    </location>
</feature>
<comment type="caution">
    <text evidence="2">The sequence shown here is derived from an EMBL/GenBank/DDBJ whole genome shotgun (WGS) entry which is preliminary data.</text>
</comment>
<protein>
    <recommendedName>
        <fullName evidence="1">HTH cro/C1-type domain-containing protein</fullName>
    </recommendedName>
</protein>
<dbReference type="SUPFAM" id="SSF47413">
    <property type="entry name" value="lambda repressor-like DNA-binding domains"/>
    <property type="match status" value="1"/>
</dbReference>
<dbReference type="CDD" id="cd00093">
    <property type="entry name" value="HTH_XRE"/>
    <property type="match status" value="1"/>
</dbReference>
<reference evidence="2 3" key="1">
    <citation type="submission" date="2021-02" db="EMBL/GenBank/DDBJ databases">
        <authorList>
            <person name="Vanwijnsberghe S."/>
        </authorList>
    </citation>
    <scope>NUCLEOTIDE SEQUENCE [LARGE SCALE GENOMIC DNA]</scope>
    <source>
        <strain evidence="2 3">R-69658</strain>
    </source>
</reference>
<gene>
    <name evidence="2" type="ORF">R69658_04226</name>
</gene>
<dbReference type="PROSITE" id="PS50943">
    <property type="entry name" value="HTH_CROC1"/>
    <property type="match status" value="1"/>
</dbReference>